<comment type="catalytic activity">
    <reaction evidence="3">
        <text>(6R)-10-formyltetrahydrofolate + H2O = (6S)-5,6,7,8-tetrahydrofolate + formate + H(+)</text>
        <dbReference type="Rhea" id="RHEA:19833"/>
        <dbReference type="ChEBI" id="CHEBI:15377"/>
        <dbReference type="ChEBI" id="CHEBI:15378"/>
        <dbReference type="ChEBI" id="CHEBI:15740"/>
        <dbReference type="ChEBI" id="CHEBI:57453"/>
        <dbReference type="ChEBI" id="CHEBI:195366"/>
        <dbReference type="EC" id="3.5.1.10"/>
    </reaction>
</comment>
<keyword evidence="3" id="KW-0658">Purine biosynthesis</keyword>
<dbReference type="PANTHER" id="PTHR42706:SF1">
    <property type="entry name" value="FORMYLTETRAHYDROFOLATE DEFORMYLASE 2, MITOCHONDRIAL"/>
    <property type="match status" value="1"/>
</dbReference>
<dbReference type="SUPFAM" id="SSF53328">
    <property type="entry name" value="Formyltransferase"/>
    <property type="match status" value="1"/>
</dbReference>
<dbReference type="InterPro" id="IPR045865">
    <property type="entry name" value="ACT-like_dom_sf"/>
</dbReference>
<evidence type="ECO:0000259" key="5">
    <source>
        <dbReference type="PROSITE" id="PS51671"/>
    </source>
</evidence>
<protein>
    <recommendedName>
        <fullName evidence="3 4">Formyltetrahydrofolate deformylase</fullName>
        <ecNumber evidence="3 4">3.5.1.10</ecNumber>
    </recommendedName>
    <alternativeName>
        <fullName evidence="3">Formyl-FH(4) hydrolase</fullName>
    </alternativeName>
</protein>
<comment type="caution">
    <text evidence="6">The sequence shown here is derived from an EMBL/GenBank/DDBJ whole genome shotgun (WGS) entry which is preliminary data.</text>
</comment>
<dbReference type="PIRSF" id="PIRSF036480">
    <property type="entry name" value="FormyFH4_hydr"/>
    <property type="match status" value="1"/>
</dbReference>
<dbReference type="InterPro" id="IPR041729">
    <property type="entry name" value="Formyl-FH4-Hydrolase_C"/>
</dbReference>
<feature type="domain" description="ACT" evidence="5">
    <location>
        <begin position="16"/>
        <end position="95"/>
    </location>
</feature>
<dbReference type="InterPro" id="IPR002912">
    <property type="entry name" value="ACT_dom"/>
</dbReference>
<dbReference type="Gene3D" id="3.40.50.170">
    <property type="entry name" value="Formyl transferase, N-terminal domain"/>
    <property type="match status" value="1"/>
</dbReference>
<evidence type="ECO:0000256" key="4">
    <source>
        <dbReference type="NCBIfam" id="TIGR00655"/>
    </source>
</evidence>
<dbReference type="Gene3D" id="3.30.70.260">
    <property type="match status" value="1"/>
</dbReference>
<evidence type="ECO:0000256" key="3">
    <source>
        <dbReference type="HAMAP-Rule" id="MF_01927"/>
    </source>
</evidence>
<evidence type="ECO:0000256" key="1">
    <source>
        <dbReference type="ARBA" id="ARBA00022563"/>
    </source>
</evidence>
<organism evidence="6 7">
    <name type="scientific">Streptomyces griseoincarnatus</name>
    <dbReference type="NCBI Taxonomy" id="29305"/>
    <lineage>
        <taxon>Bacteria</taxon>
        <taxon>Bacillati</taxon>
        <taxon>Actinomycetota</taxon>
        <taxon>Actinomycetes</taxon>
        <taxon>Kitasatosporales</taxon>
        <taxon>Streptomycetaceae</taxon>
        <taxon>Streptomyces</taxon>
        <taxon>Streptomyces griseoincarnatus group</taxon>
    </lineage>
</organism>
<dbReference type="InterPro" id="IPR044074">
    <property type="entry name" value="PurU_ACT"/>
</dbReference>
<dbReference type="InterPro" id="IPR036477">
    <property type="entry name" value="Formyl_transf_N_sf"/>
</dbReference>
<dbReference type="HAMAP" id="MF_01927">
    <property type="entry name" value="PurU"/>
    <property type="match status" value="1"/>
</dbReference>
<dbReference type="EMBL" id="JAMQBH010000005">
    <property type="protein sequence ID" value="MCM2514211.1"/>
    <property type="molecule type" value="Genomic_DNA"/>
</dbReference>
<dbReference type="InterPro" id="IPR002376">
    <property type="entry name" value="Formyl_transf_N"/>
</dbReference>
<dbReference type="Proteomes" id="UP001523263">
    <property type="component" value="Unassembled WGS sequence"/>
</dbReference>
<name>A0ABT0VVI9_STRGI</name>
<dbReference type="PANTHER" id="PTHR42706">
    <property type="entry name" value="FORMYLTETRAHYDROFOLATE DEFORMYLASE"/>
    <property type="match status" value="1"/>
</dbReference>
<dbReference type="RefSeq" id="WP_251098356.1">
    <property type="nucleotide sequence ID" value="NZ_JAMQBH010000005.1"/>
</dbReference>
<dbReference type="NCBIfam" id="TIGR00655">
    <property type="entry name" value="PurU"/>
    <property type="match status" value="1"/>
</dbReference>
<evidence type="ECO:0000313" key="7">
    <source>
        <dbReference type="Proteomes" id="UP001523263"/>
    </source>
</evidence>
<dbReference type="PROSITE" id="PS51671">
    <property type="entry name" value="ACT"/>
    <property type="match status" value="1"/>
</dbReference>
<accession>A0ABT0VVI9</accession>
<dbReference type="Pfam" id="PF00551">
    <property type="entry name" value="Formyl_trans_N"/>
    <property type="match status" value="1"/>
</dbReference>
<comment type="similarity">
    <text evidence="3">Belongs to the PurU family.</text>
</comment>
<feature type="active site" evidence="3">
    <location>
        <position position="237"/>
    </location>
</feature>
<sequence>MSEQSTRAAAPADQYVLTLSCSDKQGIVHAVSSYLFMTGCNIEDSQQFGDHDTGLFFMRVHFSAEAPVTVEKLRASFAAIGDSFQMDWQINRADEKMRILLMVSKFGHCLNDLLFRARTGALPVEIAGVVSNHTDFAELVASYNIPFHHIPVTRDTKAEAEARLLEIVREDEVELVVLARYMQVLSDDLCKQLSGRIINIHHSFLPSFKGAKPYHQAHARGVKLIGATAHYVTADLDEGPIIEQEVERVSHDVTPEGLVAIGRDVECQALARAVKWHAERRILLNGRRTVVFA</sequence>
<comment type="pathway">
    <text evidence="3">Purine metabolism; IMP biosynthesis via de novo pathway; formate from 10-formyl-5,6,7,8-tetrahydrofolate: step 1/1.</text>
</comment>
<gene>
    <name evidence="3 6" type="primary">purU</name>
    <name evidence="6" type="ORF">NC658_13205</name>
</gene>
<dbReference type="GO" id="GO:0008864">
    <property type="term" value="F:formyltetrahydrofolate deformylase activity"/>
    <property type="evidence" value="ECO:0007669"/>
    <property type="project" value="UniProtKB-EC"/>
</dbReference>
<keyword evidence="1 3" id="KW-0554">One-carbon metabolism</keyword>
<evidence type="ECO:0000313" key="6">
    <source>
        <dbReference type="EMBL" id="MCM2514211.1"/>
    </source>
</evidence>
<dbReference type="CDD" id="cd08648">
    <property type="entry name" value="FMT_core_Formyl-FH4-Hydrolase_C"/>
    <property type="match status" value="1"/>
</dbReference>
<dbReference type="EC" id="3.5.1.10" evidence="3 4"/>
<dbReference type="PRINTS" id="PR01575">
    <property type="entry name" value="FFH4HYDRLASE"/>
</dbReference>
<dbReference type="NCBIfam" id="NF004684">
    <property type="entry name" value="PRK06027.1"/>
    <property type="match status" value="1"/>
</dbReference>
<evidence type="ECO:0000256" key="2">
    <source>
        <dbReference type="ARBA" id="ARBA00022801"/>
    </source>
</evidence>
<keyword evidence="7" id="KW-1185">Reference proteome</keyword>
<dbReference type="SUPFAM" id="SSF55021">
    <property type="entry name" value="ACT-like"/>
    <property type="match status" value="1"/>
</dbReference>
<dbReference type="CDD" id="cd04875">
    <property type="entry name" value="ACT_F4HF-DF"/>
    <property type="match status" value="1"/>
</dbReference>
<dbReference type="InterPro" id="IPR004810">
    <property type="entry name" value="PurU"/>
</dbReference>
<proteinExistence type="inferred from homology"/>
<comment type="function">
    <text evidence="3">Catalyzes the hydrolysis of 10-formyltetrahydrofolate (formyl-FH4) to formate and tetrahydrofolate (FH4).</text>
</comment>
<keyword evidence="2 3" id="KW-0378">Hydrolase</keyword>
<dbReference type="Pfam" id="PF13740">
    <property type="entry name" value="ACT_6"/>
    <property type="match status" value="1"/>
</dbReference>
<reference evidence="6 7" key="1">
    <citation type="submission" date="2022-06" db="EMBL/GenBank/DDBJ databases">
        <title>Whole genome sequence of Streptomyces griseoincarnatus RB7AG.</title>
        <authorList>
            <person name="Ray L."/>
            <person name="Behera S."/>
            <person name="Panda A.N."/>
        </authorList>
    </citation>
    <scope>NUCLEOTIDE SEQUENCE [LARGE SCALE GENOMIC DNA]</scope>
    <source>
        <strain evidence="6 7">RB7AG</strain>
    </source>
</reference>